<dbReference type="Pfam" id="PF01585">
    <property type="entry name" value="G-patch"/>
    <property type="match status" value="1"/>
</dbReference>
<dbReference type="SUPFAM" id="SSF82708">
    <property type="entry name" value="R3H domain"/>
    <property type="match status" value="1"/>
</dbReference>
<comment type="similarity">
    <text evidence="3">Belongs to the SQS1 family.</text>
</comment>
<evidence type="ECO:0000256" key="3">
    <source>
        <dbReference type="ARBA" id="ARBA00010306"/>
    </source>
</evidence>
<reference evidence="12 13" key="1">
    <citation type="journal article" date="2024" name="Commun. Biol.">
        <title>Comparative genomic analysis of thermophilic fungi reveals convergent evolutionary adaptations and gene losses.</title>
        <authorList>
            <person name="Steindorff A.S."/>
            <person name="Aguilar-Pontes M.V."/>
            <person name="Robinson A.J."/>
            <person name="Andreopoulos B."/>
            <person name="LaButti K."/>
            <person name="Kuo A."/>
            <person name="Mondo S."/>
            <person name="Riley R."/>
            <person name="Otillar R."/>
            <person name="Haridas S."/>
            <person name="Lipzen A."/>
            <person name="Grimwood J."/>
            <person name="Schmutz J."/>
            <person name="Clum A."/>
            <person name="Reid I.D."/>
            <person name="Moisan M.C."/>
            <person name="Butler G."/>
            <person name="Nguyen T.T.M."/>
            <person name="Dewar K."/>
            <person name="Conant G."/>
            <person name="Drula E."/>
            <person name="Henrissat B."/>
            <person name="Hansel C."/>
            <person name="Singer S."/>
            <person name="Hutchinson M.I."/>
            <person name="de Vries R.P."/>
            <person name="Natvig D.O."/>
            <person name="Powell A.J."/>
            <person name="Tsang A."/>
            <person name="Grigoriev I.V."/>
        </authorList>
    </citation>
    <scope>NUCLEOTIDE SEQUENCE [LARGE SCALE GENOMIC DNA]</scope>
    <source>
        <strain evidence="12 13">ATCC 24622</strain>
    </source>
</reference>
<dbReference type="InterPro" id="IPR001374">
    <property type="entry name" value="R3H_dom"/>
</dbReference>
<evidence type="ECO:0000259" key="11">
    <source>
        <dbReference type="PROSITE" id="PS51061"/>
    </source>
</evidence>
<evidence type="ECO:0000256" key="2">
    <source>
        <dbReference type="ARBA" id="ARBA00004496"/>
    </source>
</evidence>
<evidence type="ECO:0000256" key="4">
    <source>
        <dbReference type="ARBA" id="ARBA00018964"/>
    </source>
</evidence>
<dbReference type="Pfam" id="PF01424">
    <property type="entry name" value="R3H"/>
    <property type="match status" value="1"/>
</dbReference>
<evidence type="ECO:0000313" key="12">
    <source>
        <dbReference type="EMBL" id="KAL1881384.1"/>
    </source>
</evidence>
<dbReference type="Gene3D" id="3.30.1370.50">
    <property type="entry name" value="R3H-like domain"/>
    <property type="match status" value="1"/>
</dbReference>
<evidence type="ECO:0000256" key="9">
    <source>
        <dbReference type="SAM" id="MobiDB-lite"/>
    </source>
</evidence>
<feature type="compositionally biased region" description="Basic residues" evidence="9">
    <location>
        <begin position="370"/>
        <end position="383"/>
    </location>
</feature>
<proteinExistence type="inferred from homology"/>
<dbReference type="EMBL" id="JAZHXJ010000025">
    <property type="protein sequence ID" value="KAL1881384.1"/>
    <property type="molecule type" value="Genomic_DNA"/>
</dbReference>
<feature type="region of interest" description="Disordered" evidence="9">
    <location>
        <begin position="565"/>
        <end position="604"/>
    </location>
</feature>
<dbReference type="SMART" id="SM00443">
    <property type="entry name" value="G_patch"/>
    <property type="match status" value="1"/>
</dbReference>
<name>A0ABR3Y071_9PEZI</name>
<comment type="caution">
    <text evidence="12">The sequence shown here is derived from an EMBL/GenBank/DDBJ whole genome shotgun (WGS) entry which is preliminary data.</text>
</comment>
<keyword evidence="5" id="KW-0963">Cytoplasm</keyword>
<dbReference type="CDD" id="cd02646">
    <property type="entry name" value="R3H_G-patch"/>
    <property type="match status" value="1"/>
</dbReference>
<evidence type="ECO:0000256" key="1">
    <source>
        <dbReference type="ARBA" id="ARBA00004123"/>
    </source>
</evidence>
<gene>
    <name evidence="12" type="ORF">VTK73DRAFT_4391</name>
</gene>
<organism evidence="12 13">
    <name type="scientific">Phialemonium thermophilum</name>
    <dbReference type="NCBI Taxonomy" id="223376"/>
    <lineage>
        <taxon>Eukaryota</taxon>
        <taxon>Fungi</taxon>
        <taxon>Dikarya</taxon>
        <taxon>Ascomycota</taxon>
        <taxon>Pezizomycotina</taxon>
        <taxon>Sordariomycetes</taxon>
        <taxon>Sordariomycetidae</taxon>
        <taxon>Cephalothecales</taxon>
        <taxon>Cephalothecaceae</taxon>
        <taxon>Phialemonium</taxon>
    </lineage>
</organism>
<evidence type="ECO:0000256" key="8">
    <source>
        <dbReference type="ARBA" id="ARBA00023242"/>
    </source>
</evidence>
<comment type="subcellular location">
    <subcellularLocation>
        <location evidence="2">Cytoplasm</location>
    </subcellularLocation>
    <subcellularLocation>
        <location evidence="1">Nucleus</location>
    </subcellularLocation>
</comment>
<dbReference type="InterPro" id="IPR000467">
    <property type="entry name" value="G_patch_dom"/>
</dbReference>
<evidence type="ECO:0000256" key="5">
    <source>
        <dbReference type="ARBA" id="ARBA00022490"/>
    </source>
</evidence>
<evidence type="ECO:0000259" key="10">
    <source>
        <dbReference type="PROSITE" id="PS50174"/>
    </source>
</evidence>
<dbReference type="InterPro" id="IPR036867">
    <property type="entry name" value="R3H_dom_sf"/>
</dbReference>
<keyword evidence="8" id="KW-0539">Nucleus</keyword>
<dbReference type="PROSITE" id="PS50174">
    <property type="entry name" value="G_PATCH"/>
    <property type="match status" value="1"/>
</dbReference>
<keyword evidence="6" id="KW-0507">mRNA processing</keyword>
<dbReference type="Proteomes" id="UP001586593">
    <property type="component" value="Unassembled WGS sequence"/>
</dbReference>
<accession>A0ABR3Y071</accession>
<dbReference type="PANTHER" id="PTHR14195">
    <property type="entry name" value="G PATCH DOMAIN CONTAINING PROTEIN 2"/>
    <property type="match status" value="1"/>
</dbReference>
<feature type="region of interest" description="Disordered" evidence="9">
    <location>
        <begin position="1"/>
        <end position="28"/>
    </location>
</feature>
<feature type="region of interest" description="Disordered" evidence="9">
    <location>
        <begin position="361"/>
        <end position="393"/>
    </location>
</feature>
<feature type="domain" description="R3H" evidence="11">
    <location>
        <begin position="480"/>
        <end position="542"/>
    </location>
</feature>
<feature type="domain" description="G-patch" evidence="10">
    <location>
        <begin position="605"/>
        <end position="650"/>
    </location>
</feature>
<dbReference type="InterPro" id="IPR051189">
    <property type="entry name" value="Splicing_assoc_domain"/>
</dbReference>
<sequence>MTRKKGNRSSAGPRAARLRAMASQSKIKSLSSTTLKNVNSSAYDFTLRDEARSTAHHQSTWTRGAKLREQPVTFVTAGFIEPLRELEHGADEIPVKGSSQIGLKGLEGANPSLQQVSGRMTPVEDHGRSCQHLNTTERSASVNDGEDRDQPFFIDTEGDSSLVDRSLPIAVMPNHESSDNESDVSEIILFKGRSTRRHNADLNRNGFVSDVTTIKSVTKKASSDQVFVENFRTPPVVQDPRSAVGHLPPHADRGEEDDIVADYIANMANDSEDDVPYDPIFVLRDIGGDESVGFHNQITQDESETGSDAQEIDHEKYISDDLSSVTGEALSESEIDDETLARLLSKQEELGLGGEELLLSDMHSGVTQRPSKRDKTRHKKHALKPPTSQSFSASSVADAFDDLDLMDWDRPSLRNAAKGKRRLPIFNVTDSELESAMQTAWEKDRERKKQRKLEREELRSKGLLGKHANPSDLRNKYQAGMTLDDIKGELRAFLLGKEPSLQLPPMDKSARKILHELANKFKVKSQSTGSGDQRRPTLYRTKYTLSFTEHYFEMATSRIGRRYFPRLDSKGRGSGRRGPGREGNSSALTYRDGEVVGASAPELGQDNKGRAILEKMGWSSGMGLGAMDNKGILQPVAQVVKRTKAGLGQA</sequence>
<keyword evidence="13" id="KW-1185">Reference proteome</keyword>
<protein>
    <recommendedName>
        <fullName evidence="4">Protein SQS1</fullName>
    </recommendedName>
</protein>
<evidence type="ECO:0000256" key="7">
    <source>
        <dbReference type="ARBA" id="ARBA00023187"/>
    </source>
</evidence>
<evidence type="ECO:0000256" key="6">
    <source>
        <dbReference type="ARBA" id="ARBA00022664"/>
    </source>
</evidence>
<dbReference type="InterPro" id="IPR034082">
    <property type="entry name" value="R3H_G-patch"/>
</dbReference>
<dbReference type="PROSITE" id="PS51061">
    <property type="entry name" value="R3H"/>
    <property type="match status" value="1"/>
</dbReference>
<keyword evidence="7" id="KW-0508">mRNA splicing</keyword>
<dbReference type="SMART" id="SM00393">
    <property type="entry name" value="R3H"/>
    <property type="match status" value="1"/>
</dbReference>
<evidence type="ECO:0000313" key="13">
    <source>
        <dbReference type="Proteomes" id="UP001586593"/>
    </source>
</evidence>